<reference evidence="1 2" key="1">
    <citation type="submission" date="2024-09" db="EMBL/GenBank/DDBJ databases">
        <authorList>
            <person name="Sun Q."/>
            <person name="Mori K."/>
        </authorList>
    </citation>
    <scope>NUCLEOTIDE SEQUENCE [LARGE SCALE GENOMIC DNA]</scope>
    <source>
        <strain evidence="1 2">KCTC 23076</strain>
    </source>
</reference>
<evidence type="ECO:0000313" key="1">
    <source>
        <dbReference type="EMBL" id="MFC0679335.1"/>
    </source>
</evidence>
<name>A0ABV6RQT6_9GAMM</name>
<gene>
    <name evidence="1" type="ORF">ACFFGH_15985</name>
</gene>
<dbReference type="Proteomes" id="UP001589896">
    <property type="component" value="Unassembled WGS sequence"/>
</dbReference>
<proteinExistence type="predicted"/>
<keyword evidence="2" id="KW-1185">Reference proteome</keyword>
<protein>
    <submittedName>
        <fullName evidence="1">Uncharacterized protein</fullName>
    </submittedName>
</protein>
<organism evidence="1 2">
    <name type="scientific">Lysobacter korlensis</name>
    <dbReference type="NCBI Taxonomy" id="553636"/>
    <lineage>
        <taxon>Bacteria</taxon>
        <taxon>Pseudomonadati</taxon>
        <taxon>Pseudomonadota</taxon>
        <taxon>Gammaproteobacteria</taxon>
        <taxon>Lysobacterales</taxon>
        <taxon>Lysobacteraceae</taxon>
        <taxon>Lysobacter</taxon>
    </lineage>
</organism>
<comment type="caution">
    <text evidence="1">The sequence shown here is derived from an EMBL/GenBank/DDBJ whole genome shotgun (WGS) entry which is preliminary data.</text>
</comment>
<sequence>MASAAKLKTWLRFIQQVGVEQGFEIEGGETMVRVVIEAHHGVAYRVQINSGGYLQAQQWECDSKGRKGRYGRAVFSMRSNSDVAQFCSVLIASSALRARRREEDEA</sequence>
<evidence type="ECO:0000313" key="2">
    <source>
        <dbReference type="Proteomes" id="UP001589896"/>
    </source>
</evidence>
<accession>A0ABV6RQT6</accession>
<dbReference type="EMBL" id="JBHLTG010000003">
    <property type="protein sequence ID" value="MFC0679335.1"/>
    <property type="molecule type" value="Genomic_DNA"/>
</dbReference>
<dbReference type="RefSeq" id="WP_386669988.1">
    <property type="nucleotide sequence ID" value="NZ_JBHLTG010000003.1"/>
</dbReference>